<evidence type="ECO:0000313" key="2">
    <source>
        <dbReference type="Proteomes" id="UP000032352"/>
    </source>
</evidence>
<reference evidence="1 2" key="2">
    <citation type="journal article" date="2022" name="Mar. Drugs">
        <title>Bioassay-Guided Fractionation Leads to the Detection of Cholic Acid Generated by the Rare Thalassomonas sp.</title>
        <authorList>
            <person name="Pheiffer F."/>
            <person name="Schneider Y.K."/>
            <person name="Hansen E.H."/>
            <person name="Andersen J.H."/>
            <person name="Isaksson J."/>
            <person name="Busche T."/>
            <person name="R C."/>
            <person name="Kalinowski J."/>
            <person name="Zyl L.V."/>
            <person name="Trindade M."/>
        </authorList>
    </citation>
    <scope>NUCLEOTIDE SEQUENCE [LARGE SCALE GENOMIC DNA]</scope>
    <source>
        <strain evidence="1 2">XOM25</strain>
    </source>
</reference>
<reference evidence="1 2" key="1">
    <citation type="journal article" date="2015" name="Genome Announc.">
        <title>Draft Genome Sequences of Marine Isolates of Thalassomonas viridans and Thalassomonas actiniarum.</title>
        <authorList>
            <person name="Olonade I."/>
            <person name="van Zyl L.J."/>
            <person name="Trindade M."/>
        </authorList>
    </citation>
    <scope>NUCLEOTIDE SEQUENCE [LARGE SCALE GENOMIC DNA]</scope>
    <source>
        <strain evidence="1 2">XOM25</strain>
    </source>
</reference>
<protein>
    <submittedName>
        <fullName evidence="1">Uncharacterized protein</fullName>
    </submittedName>
</protein>
<sequence>MALEQDIAELVQASNNLTGVVDNKMQSIDARIASKEAEVDNYLASARGENAIYRQTKNQFGNLTGDSLDYFAKNGGITISVSHYRSIVSGTVWASRDAEEQEILTKMGRHGVQHFQPEIRVMKMAWSGYDSTKHSSYTMFPSPIGNNSTYCTVASYAKLLSGDIGGQWLQGVNNEWGLCGTHYAVQQGRYLHAHPYAYSPSGEVLFIWPAIVSGRVPLDRENPKWGYYPSLSGDNAFDVTAGA</sequence>
<dbReference type="EMBL" id="CP059733">
    <property type="protein sequence ID" value="WDE04686.1"/>
    <property type="molecule type" value="Genomic_DNA"/>
</dbReference>
<dbReference type="KEGG" id="tvd:SG34_025710"/>
<organism evidence="1 2">
    <name type="scientific">Thalassomonas viridans</name>
    <dbReference type="NCBI Taxonomy" id="137584"/>
    <lineage>
        <taxon>Bacteria</taxon>
        <taxon>Pseudomonadati</taxon>
        <taxon>Pseudomonadota</taxon>
        <taxon>Gammaproteobacteria</taxon>
        <taxon>Alteromonadales</taxon>
        <taxon>Colwelliaceae</taxon>
        <taxon>Thalassomonas</taxon>
    </lineage>
</organism>
<dbReference type="AlphaFoldDB" id="A0AAE9Z0P6"/>
<keyword evidence="2" id="KW-1185">Reference proteome</keyword>
<accession>A0AAE9Z0P6</accession>
<dbReference type="Proteomes" id="UP000032352">
    <property type="component" value="Chromosome"/>
</dbReference>
<proteinExistence type="predicted"/>
<dbReference type="RefSeq" id="WP_044838323.1">
    <property type="nucleotide sequence ID" value="NZ_CP059733.1"/>
</dbReference>
<evidence type="ECO:0000313" key="1">
    <source>
        <dbReference type="EMBL" id="WDE04686.1"/>
    </source>
</evidence>
<gene>
    <name evidence="1" type="ORF">SG34_025710</name>
</gene>
<name>A0AAE9Z0P6_9GAMM</name>